<dbReference type="Proteomes" id="UP000199705">
    <property type="component" value="Unassembled WGS sequence"/>
</dbReference>
<evidence type="ECO:0000313" key="1">
    <source>
        <dbReference type="EMBL" id="SDI74916.1"/>
    </source>
</evidence>
<keyword evidence="2" id="KW-1185">Reference proteome</keyword>
<organism evidence="1 2">
    <name type="scientific">Mucilaginibacter gossypii</name>
    <dbReference type="NCBI Taxonomy" id="551996"/>
    <lineage>
        <taxon>Bacteria</taxon>
        <taxon>Pseudomonadati</taxon>
        <taxon>Bacteroidota</taxon>
        <taxon>Sphingobacteriia</taxon>
        <taxon>Sphingobacteriales</taxon>
        <taxon>Sphingobacteriaceae</taxon>
        <taxon>Mucilaginibacter</taxon>
    </lineage>
</organism>
<proteinExistence type="predicted"/>
<reference evidence="2" key="1">
    <citation type="submission" date="2016-10" db="EMBL/GenBank/DDBJ databases">
        <authorList>
            <person name="Varghese N."/>
            <person name="Submissions S."/>
        </authorList>
    </citation>
    <scope>NUCLEOTIDE SEQUENCE [LARGE SCALE GENOMIC DNA]</scope>
    <source>
        <strain evidence="2">Gh-67</strain>
    </source>
</reference>
<dbReference type="AlphaFoldDB" id="A0A1G8N4A5"/>
<evidence type="ECO:0000313" key="2">
    <source>
        <dbReference type="Proteomes" id="UP000199705"/>
    </source>
</evidence>
<protein>
    <submittedName>
        <fullName evidence="1">Type IV pilus assembly protein PilQ</fullName>
    </submittedName>
</protein>
<dbReference type="STRING" id="551996.SAMN05192573_1317"/>
<accession>A0A1G8N4A5</accession>
<dbReference type="EMBL" id="FNCG01000031">
    <property type="protein sequence ID" value="SDI74916.1"/>
    <property type="molecule type" value="Genomic_DNA"/>
</dbReference>
<sequence length="123" mass="13609">MMMIPSDWKRGLEIKEFRKQNTLLVSWSDAQINEVEAFVKQLDVLVPSVLAEVTLIDIHKSNTISTGISAGVSDSVKTGGTVLSGLGYTFGVPALTPTLYLYKSIFHIPTYLTPKARFSFIAW</sequence>
<gene>
    <name evidence="1" type="ORF">SAMN05192573_1317</name>
</gene>
<dbReference type="RefSeq" id="WP_091176243.1">
    <property type="nucleotide sequence ID" value="NZ_FNCG01000031.1"/>
</dbReference>
<name>A0A1G8N4A5_9SPHI</name>